<feature type="domain" description="Peptidase S1" evidence="3">
    <location>
        <begin position="32"/>
        <end position="296"/>
    </location>
</feature>
<evidence type="ECO:0000256" key="2">
    <source>
        <dbReference type="ARBA" id="ARBA00024195"/>
    </source>
</evidence>
<dbReference type="InterPro" id="IPR018114">
    <property type="entry name" value="TRYPSIN_HIS"/>
</dbReference>
<protein>
    <recommendedName>
        <fullName evidence="3">Peptidase S1 domain-containing protein</fullName>
    </recommendedName>
</protein>
<dbReference type="Proteomes" id="UP000494040">
    <property type="component" value="Unassembled WGS sequence"/>
</dbReference>
<sequence>MFYIFNEIMLKSKFTIKFPQAVMIVTLGMVSMVSAENLNPIRASYNTRYATEGEFPFMGYMIEGNKSCGLTLISKTVTVSAGHCFVRIDKFGNTSYIDLSDTIALFGSLLRGKGEVATIKGYSVSPNFKKSKRSHFIADIGIGYLNKPLKFSNNIQPATVASTDPKEFRKAWDEVVKNKKPCFAMGWAILQHIAIQIYLNSISDFLRVSAFRVLSDEDCTKMIMVDEVNNIVPYGGICAEPMILNEDSYAGEEGAALYCEGNVFGVLTFLRVKHKFVITEFILLKEYLSHIDDGVSVKSIKKSLLFVSTILPYVITCTFIRK</sequence>
<evidence type="ECO:0000256" key="1">
    <source>
        <dbReference type="ARBA" id="ARBA00023157"/>
    </source>
</evidence>
<dbReference type="SMART" id="SM00020">
    <property type="entry name" value="Tryp_SPc"/>
    <property type="match status" value="1"/>
</dbReference>
<dbReference type="PROSITE" id="PS50240">
    <property type="entry name" value="TRYPSIN_DOM"/>
    <property type="match status" value="1"/>
</dbReference>
<dbReference type="InterPro" id="IPR001254">
    <property type="entry name" value="Trypsin_dom"/>
</dbReference>
<dbReference type="RefSeq" id="XP_024086336.1">
    <property type="nucleotide sequence ID" value="XM_024230568.1"/>
</dbReference>
<dbReference type="InterPro" id="IPR051487">
    <property type="entry name" value="Ser/Thr_Proteases_Immune/Dev"/>
</dbReference>
<reference evidence="4" key="1">
    <citation type="submission" date="2022-01" db="UniProtKB">
        <authorList>
            <consortium name="EnsemblMetazoa"/>
        </authorList>
    </citation>
    <scope>IDENTIFICATION</scope>
</reference>
<dbReference type="InterPro" id="IPR043504">
    <property type="entry name" value="Peptidase_S1_PA_chymotrypsin"/>
</dbReference>
<evidence type="ECO:0000313" key="5">
    <source>
        <dbReference type="Proteomes" id="UP000494040"/>
    </source>
</evidence>
<evidence type="ECO:0000313" key="4">
    <source>
        <dbReference type="EnsemblMetazoa" id="XP_024086336.1"/>
    </source>
</evidence>
<dbReference type="GeneID" id="112128429"/>
<keyword evidence="5" id="KW-1185">Reference proteome</keyword>
<dbReference type="GO" id="GO:0004252">
    <property type="term" value="F:serine-type endopeptidase activity"/>
    <property type="evidence" value="ECO:0007669"/>
    <property type="project" value="InterPro"/>
</dbReference>
<dbReference type="KEGG" id="clec:112128429"/>
<dbReference type="SUPFAM" id="SSF50494">
    <property type="entry name" value="Trypsin-like serine proteases"/>
    <property type="match status" value="1"/>
</dbReference>
<name>A0A8I6SR07_CIMLE</name>
<dbReference type="PANTHER" id="PTHR24256">
    <property type="entry name" value="TRYPTASE-RELATED"/>
    <property type="match status" value="1"/>
</dbReference>
<accession>A0A8I6SR07</accession>
<keyword evidence="1" id="KW-1015">Disulfide bond</keyword>
<dbReference type="PROSITE" id="PS00134">
    <property type="entry name" value="TRYPSIN_HIS"/>
    <property type="match status" value="1"/>
</dbReference>
<dbReference type="AlphaFoldDB" id="A0A8I6SR07"/>
<dbReference type="OrthoDB" id="6625651at2759"/>
<organism evidence="4 5">
    <name type="scientific">Cimex lectularius</name>
    <name type="common">Bed bug</name>
    <name type="synonym">Acanthia lectularia</name>
    <dbReference type="NCBI Taxonomy" id="79782"/>
    <lineage>
        <taxon>Eukaryota</taxon>
        <taxon>Metazoa</taxon>
        <taxon>Ecdysozoa</taxon>
        <taxon>Arthropoda</taxon>
        <taxon>Hexapoda</taxon>
        <taxon>Insecta</taxon>
        <taxon>Pterygota</taxon>
        <taxon>Neoptera</taxon>
        <taxon>Paraneoptera</taxon>
        <taxon>Hemiptera</taxon>
        <taxon>Heteroptera</taxon>
        <taxon>Panheteroptera</taxon>
        <taxon>Cimicomorpha</taxon>
        <taxon>Cimicidae</taxon>
        <taxon>Cimex</taxon>
    </lineage>
</organism>
<dbReference type="InterPro" id="IPR009003">
    <property type="entry name" value="Peptidase_S1_PA"/>
</dbReference>
<dbReference type="Pfam" id="PF00089">
    <property type="entry name" value="Trypsin"/>
    <property type="match status" value="1"/>
</dbReference>
<dbReference type="EnsemblMetazoa" id="XM_024230568.1">
    <property type="protein sequence ID" value="XP_024086336.1"/>
    <property type="gene ID" value="LOC112128429"/>
</dbReference>
<evidence type="ECO:0000259" key="3">
    <source>
        <dbReference type="PROSITE" id="PS50240"/>
    </source>
</evidence>
<dbReference type="Gene3D" id="2.40.10.10">
    <property type="entry name" value="Trypsin-like serine proteases"/>
    <property type="match status" value="1"/>
</dbReference>
<comment type="similarity">
    <text evidence="2">Belongs to the peptidase S1 family. CLIP subfamily.</text>
</comment>
<dbReference type="GO" id="GO:0006508">
    <property type="term" value="P:proteolysis"/>
    <property type="evidence" value="ECO:0007669"/>
    <property type="project" value="InterPro"/>
</dbReference>
<proteinExistence type="inferred from homology"/>